<dbReference type="OrthoDB" id="309184at2759"/>
<proteinExistence type="predicted"/>
<dbReference type="EMBL" id="CAJJDN010000022">
    <property type="protein sequence ID" value="CAD8066704.1"/>
    <property type="molecule type" value="Genomic_DNA"/>
</dbReference>
<keyword evidence="1" id="KW-0175">Coiled coil</keyword>
<keyword evidence="3" id="KW-1185">Reference proteome</keyword>
<evidence type="ECO:0000313" key="3">
    <source>
        <dbReference type="Proteomes" id="UP000692954"/>
    </source>
</evidence>
<dbReference type="Proteomes" id="UP000692954">
    <property type="component" value="Unassembled WGS sequence"/>
</dbReference>
<evidence type="ECO:0000256" key="1">
    <source>
        <dbReference type="SAM" id="Coils"/>
    </source>
</evidence>
<protein>
    <submittedName>
        <fullName evidence="2">Uncharacterized protein</fullName>
    </submittedName>
</protein>
<gene>
    <name evidence="2" type="ORF">PSON_ATCC_30995.1.T0220039</name>
</gene>
<sequence>MEFEDYKNEENLLSGISYQTPSKDGTDQHFINSFQVSPTFQQSQQKQQENNYFKSELIINPHYADQQQKNNELSFSLNNQSIKQDNCFFQQIYEKLAKLEMDLNNQSLHESYSDIKSSIMEFQVKYCQQLNFNTSDQIPEYQNVCLPQSSESKHLRTRSEANLLTRNINPKTKINEHSNISQKLFDSNIFLKQSEEYSLLFNIIKSDLENFENSERKDYDQSMELINHYYKLRNTFQIQMQEKDYIIQNIQNYLDQTNFTIAEFEKNFDTLTQGLSFHSKNLQVETKEELVSLVILKIQELDDSKLQLEKQLIDSQQEQLEQQKIQNQQLMEYEKVLQSYKNLDNSTQLLLQEKENQEVIIKSLSQEILILKQYSKDNKINFLRQNLEQLMIQIKDFTILSTKLLQHIFNQTGANLSLKDCNRFNEQYKTLQDYFQSQDIGNIEKLSENFIEFQSEIEVQKKQICIQFQGLVQQIRLQRQQLMDTLYI</sequence>
<evidence type="ECO:0000313" key="2">
    <source>
        <dbReference type="EMBL" id="CAD8066704.1"/>
    </source>
</evidence>
<feature type="coiled-coil region" evidence="1">
    <location>
        <begin position="298"/>
        <end position="333"/>
    </location>
</feature>
<dbReference type="AlphaFoldDB" id="A0A8S1LVR9"/>
<accession>A0A8S1LVR9</accession>
<organism evidence="2 3">
    <name type="scientific">Paramecium sonneborni</name>
    <dbReference type="NCBI Taxonomy" id="65129"/>
    <lineage>
        <taxon>Eukaryota</taxon>
        <taxon>Sar</taxon>
        <taxon>Alveolata</taxon>
        <taxon>Ciliophora</taxon>
        <taxon>Intramacronucleata</taxon>
        <taxon>Oligohymenophorea</taxon>
        <taxon>Peniculida</taxon>
        <taxon>Parameciidae</taxon>
        <taxon>Paramecium</taxon>
    </lineage>
</organism>
<comment type="caution">
    <text evidence="2">The sequence shown here is derived from an EMBL/GenBank/DDBJ whole genome shotgun (WGS) entry which is preliminary data.</text>
</comment>
<name>A0A8S1LVR9_9CILI</name>
<reference evidence="2" key="1">
    <citation type="submission" date="2021-01" db="EMBL/GenBank/DDBJ databases">
        <authorList>
            <consortium name="Genoscope - CEA"/>
            <person name="William W."/>
        </authorList>
    </citation>
    <scope>NUCLEOTIDE SEQUENCE</scope>
</reference>